<sequence>MLTDSLGAPGQPKRMLAAALVAVVTMIAGSLLVQLFGAQLNREIASPLGALPLADVLGVLLAMAAGGAVAGHRAFRWIAVLLQLVVWAAIIATLYLAYDGSPVSSLPLAAVLRHNALALTASLVAAGLGAWIGERLAQRRRATPR</sequence>
<reference evidence="2 3" key="1">
    <citation type="submission" date="2024-09" db="EMBL/GenBank/DDBJ databases">
        <authorList>
            <person name="Sun Q."/>
            <person name="Mori K."/>
        </authorList>
    </citation>
    <scope>NUCLEOTIDE SEQUENCE [LARGE SCALE GENOMIC DNA]</scope>
    <source>
        <strain evidence="2 3">KCTC 23076</strain>
    </source>
</reference>
<accession>A0ABV6RIQ4</accession>
<proteinExistence type="predicted"/>
<keyword evidence="1" id="KW-0472">Membrane</keyword>
<keyword evidence="1" id="KW-0812">Transmembrane</keyword>
<dbReference type="RefSeq" id="WP_386663807.1">
    <property type="nucleotide sequence ID" value="NZ_JBHLTG010000001.1"/>
</dbReference>
<gene>
    <name evidence="2" type="ORF">ACFFGH_00070</name>
</gene>
<keyword evidence="1" id="KW-1133">Transmembrane helix</keyword>
<protein>
    <submittedName>
        <fullName evidence="2">Uncharacterized protein</fullName>
    </submittedName>
</protein>
<keyword evidence="3" id="KW-1185">Reference proteome</keyword>
<feature type="transmembrane region" description="Helical" evidence="1">
    <location>
        <begin position="77"/>
        <end position="98"/>
    </location>
</feature>
<dbReference type="Proteomes" id="UP001589896">
    <property type="component" value="Unassembled WGS sequence"/>
</dbReference>
<comment type="caution">
    <text evidence="2">The sequence shown here is derived from an EMBL/GenBank/DDBJ whole genome shotgun (WGS) entry which is preliminary data.</text>
</comment>
<name>A0ABV6RIQ4_9GAMM</name>
<feature type="transmembrane region" description="Helical" evidence="1">
    <location>
        <begin position="48"/>
        <end position="70"/>
    </location>
</feature>
<dbReference type="EMBL" id="JBHLTG010000001">
    <property type="protein sequence ID" value="MFC0676242.1"/>
    <property type="molecule type" value="Genomic_DNA"/>
</dbReference>
<evidence type="ECO:0000313" key="2">
    <source>
        <dbReference type="EMBL" id="MFC0676242.1"/>
    </source>
</evidence>
<organism evidence="2 3">
    <name type="scientific">Lysobacter korlensis</name>
    <dbReference type="NCBI Taxonomy" id="553636"/>
    <lineage>
        <taxon>Bacteria</taxon>
        <taxon>Pseudomonadati</taxon>
        <taxon>Pseudomonadota</taxon>
        <taxon>Gammaproteobacteria</taxon>
        <taxon>Lysobacterales</taxon>
        <taxon>Lysobacteraceae</taxon>
        <taxon>Lysobacter</taxon>
    </lineage>
</organism>
<evidence type="ECO:0000256" key="1">
    <source>
        <dbReference type="SAM" id="Phobius"/>
    </source>
</evidence>
<evidence type="ECO:0000313" key="3">
    <source>
        <dbReference type="Proteomes" id="UP001589896"/>
    </source>
</evidence>
<feature type="transmembrane region" description="Helical" evidence="1">
    <location>
        <begin position="15"/>
        <end position="36"/>
    </location>
</feature>
<feature type="transmembrane region" description="Helical" evidence="1">
    <location>
        <begin position="110"/>
        <end position="132"/>
    </location>
</feature>